<feature type="signal peptide" evidence="1">
    <location>
        <begin position="1"/>
        <end position="22"/>
    </location>
</feature>
<sequence length="550" mass="57792">MHRVLRPLALAVAATFALPAHAMTDAELDAIVAKRLHGDRTGACFAVAVIDGAVARSFTCAAADGSPRIGAHSAFEIGSVTKTMTSTLLADLIERGKADLDDPLADYLPEGTAVPEFEGAPILLRHVVTHTSGLPALPPGGLVNDMADPYAKLTPQDLLAALSDVTLDRAPGTGFEYSNYASMLLSYAVARRAGEGMDALLRERVFTPLAMDGAHLSDPPAGVRTATGHTPNAQATGAWHFDPALAGVGGVRATLDDMVHYVQAHLGQRPSALDAALERTRQPVETASGQPMAMNWMLAPLEGRTVHAHEGGTGGFSSFVAFDTERNRGAVVLSDTALTSVGGLGSLGLHLLDQRVPLGAPRKATQAPVDLLDALVGTWQLQGGPRMEVRRKDDALEIQAPRQPAFELGYDDAGDFYPLAFDALLRPQQSADGAYRFTWHQGGGVLAARRVEADATAALASAPALAPAQLGEYAGTYPLMPSMALEVRVQGDTLFAQATGQGAFPLAPVAADVFEAAEYGIEIRFERDDAGEVTALALHQGGQILRGARR</sequence>
<keyword evidence="1" id="KW-0732">Signal</keyword>
<evidence type="ECO:0000259" key="3">
    <source>
        <dbReference type="Pfam" id="PF11954"/>
    </source>
</evidence>
<evidence type="ECO:0000259" key="2">
    <source>
        <dbReference type="Pfam" id="PF00144"/>
    </source>
</evidence>
<dbReference type="InterPro" id="IPR012338">
    <property type="entry name" value="Beta-lactam/transpept-like"/>
</dbReference>
<dbReference type="Pfam" id="PF11954">
    <property type="entry name" value="DUF3471"/>
    <property type="match status" value="1"/>
</dbReference>
<dbReference type="InterPro" id="IPR021860">
    <property type="entry name" value="Peptidase_S12_Pab87-rel_C"/>
</dbReference>
<feature type="chain" id="PRO_5045954751" evidence="1">
    <location>
        <begin position="23"/>
        <end position="550"/>
    </location>
</feature>
<dbReference type="Gene3D" id="3.40.710.10">
    <property type="entry name" value="DD-peptidase/beta-lactamase superfamily"/>
    <property type="match status" value="1"/>
</dbReference>
<dbReference type="PANTHER" id="PTHR46825">
    <property type="entry name" value="D-ALANYL-D-ALANINE-CARBOXYPEPTIDASE/ENDOPEPTIDASE AMPH"/>
    <property type="match status" value="1"/>
</dbReference>
<dbReference type="InterPro" id="IPR050491">
    <property type="entry name" value="AmpC-like"/>
</dbReference>
<reference evidence="4 5" key="1">
    <citation type="submission" date="2021-09" db="EMBL/GenBank/DDBJ databases">
        <title>Lysobacter sp. 13A isolated from the river sediment.</title>
        <authorList>
            <person name="Liu H."/>
            <person name="Li S."/>
            <person name="Mao S."/>
        </authorList>
    </citation>
    <scope>NUCLEOTIDE SEQUENCE [LARGE SCALE GENOMIC DNA]</scope>
    <source>
        <strain evidence="4 5">13A</strain>
    </source>
</reference>
<dbReference type="SUPFAM" id="SSF56601">
    <property type="entry name" value="beta-lactamase/transpeptidase-like"/>
    <property type="match status" value="1"/>
</dbReference>
<comment type="caution">
    <text evidence="4">The sequence shown here is derived from an EMBL/GenBank/DDBJ whole genome shotgun (WGS) entry which is preliminary data.</text>
</comment>
<keyword evidence="5" id="KW-1185">Reference proteome</keyword>
<name>A0ABS7T8V0_9GAMM</name>
<evidence type="ECO:0000313" key="5">
    <source>
        <dbReference type="Proteomes" id="UP001430954"/>
    </source>
</evidence>
<feature type="domain" description="Beta-lactamase-related" evidence="2">
    <location>
        <begin position="29"/>
        <end position="336"/>
    </location>
</feature>
<dbReference type="Pfam" id="PF00144">
    <property type="entry name" value="Beta-lactamase"/>
    <property type="match status" value="1"/>
</dbReference>
<dbReference type="Proteomes" id="UP001430954">
    <property type="component" value="Unassembled WGS sequence"/>
</dbReference>
<dbReference type="RefSeq" id="WP_223676746.1">
    <property type="nucleotide sequence ID" value="NZ_JAINZW010000006.1"/>
</dbReference>
<proteinExistence type="predicted"/>
<feature type="domain" description="Peptidase S12 Pab87-related C-terminal" evidence="3">
    <location>
        <begin position="461"/>
        <end position="539"/>
    </location>
</feature>
<keyword evidence="4" id="KW-0378">Hydrolase</keyword>
<accession>A0ABS7T8V0</accession>
<evidence type="ECO:0000256" key="1">
    <source>
        <dbReference type="SAM" id="SignalP"/>
    </source>
</evidence>
<dbReference type="GO" id="GO:0016787">
    <property type="term" value="F:hydrolase activity"/>
    <property type="evidence" value="ECO:0007669"/>
    <property type="project" value="UniProtKB-KW"/>
</dbReference>
<protein>
    <submittedName>
        <fullName evidence="4">Serine hydrolase</fullName>
    </submittedName>
</protein>
<organism evidence="4 5">
    <name type="scientific">Novilysobacter selenitireducens</name>
    <dbReference type="NCBI Taxonomy" id="2872639"/>
    <lineage>
        <taxon>Bacteria</taxon>
        <taxon>Pseudomonadati</taxon>
        <taxon>Pseudomonadota</taxon>
        <taxon>Gammaproteobacteria</taxon>
        <taxon>Lysobacterales</taxon>
        <taxon>Lysobacteraceae</taxon>
        <taxon>Novilysobacter</taxon>
    </lineage>
</organism>
<dbReference type="EMBL" id="JAINZW010000006">
    <property type="protein sequence ID" value="MBZ4040293.1"/>
    <property type="molecule type" value="Genomic_DNA"/>
</dbReference>
<dbReference type="InterPro" id="IPR001466">
    <property type="entry name" value="Beta-lactam-related"/>
</dbReference>
<gene>
    <name evidence="4" type="ORF">K6753_12210</name>
</gene>
<dbReference type="PANTHER" id="PTHR46825:SF8">
    <property type="entry name" value="BETA-LACTAMASE-RELATED"/>
    <property type="match status" value="1"/>
</dbReference>
<evidence type="ECO:0000313" key="4">
    <source>
        <dbReference type="EMBL" id="MBZ4040293.1"/>
    </source>
</evidence>